<organism evidence="1 2">
    <name type="scientific">Araneus ventricosus</name>
    <name type="common">Orbweaver spider</name>
    <name type="synonym">Epeira ventricosa</name>
    <dbReference type="NCBI Taxonomy" id="182803"/>
    <lineage>
        <taxon>Eukaryota</taxon>
        <taxon>Metazoa</taxon>
        <taxon>Ecdysozoa</taxon>
        <taxon>Arthropoda</taxon>
        <taxon>Chelicerata</taxon>
        <taxon>Arachnida</taxon>
        <taxon>Araneae</taxon>
        <taxon>Araneomorphae</taxon>
        <taxon>Entelegynae</taxon>
        <taxon>Araneoidea</taxon>
        <taxon>Araneidae</taxon>
        <taxon>Araneus</taxon>
    </lineage>
</organism>
<protein>
    <submittedName>
        <fullName evidence="1">Uncharacterized protein</fullName>
    </submittedName>
</protein>
<sequence length="101" mass="10936">MSVPNSVALGLAICSVERQYTHSALLLGRAGLVVRSRLRGRRAPGSKPDFTEDLSCIGPNALRLVWCGSLERGCQLRCSLRHLTEVPPKMALVLLQNGALI</sequence>
<evidence type="ECO:0000313" key="1">
    <source>
        <dbReference type="EMBL" id="GBL73670.1"/>
    </source>
</evidence>
<gene>
    <name evidence="1" type="ORF">AVEN_230669_1</name>
</gene>
<accession>A0A4Y2A1W6</accession>
<dbReference type="Proteomes" id="UP000499080">
    <property type="component" value="Unassembled WGS sequence"/>
</dbReference>
<evidence type="ECO:0000313" key="2">
    <source>
        <dbReference type="Proteomes" id="UP000499080"/>
    </source>
</evidence>
<dbReference type="AlphaFoldDB" id="A0A4Y2A1W6"/>
<keyword evidence="2" id="KW-1185">Reference proteome</keyword>
<name>A0A4Y2A1W6_ARAVE</name>
<comment type="caution">
    <text evidence="1">The sequence shown here is derived from an EMBL/GenBank/DDBJ whole genome shotgun (WGS) entry which is preliminary data.</text>
</comment>
<reference evidence="1 2" key="1">
    <citation type="journal article" date="2019" name="Sci. Rep.">
        <title>Orb-weaving spider Araneus ventricosus genome elucidates the spidroin gene catalogue.</title>
        <authorList>
            <person name="Kono N."/>
            <person name="Nakamura H."/>
            <person name="Ohtoshi R."/>
            <person name="Moran D.A.P."/>
            <person name="Shinohara A."/>
            <person name="Yoshida Y."/>
            <person name="Fujiwara M."/>
            <person name="Mori M."/>
            <person name="Tomita M."/>
            <person name="Arakawa K."/>
        </authorList>
    </citation>
    <scope>NUCLEOTIDE SEQUENCE [LARGE SCALE GENOMIC DNA]</scope>
</reference>
<dbReference type="EMBL" id="BGPR01000004">
    <property type="protein sequence ID" value="GBL73670.1"/>
    <property type="molecule type" value="Genomic_DNA"/>
</dbReference>
<proteinExistence type="predicted"/>